<keyword evidence="3" id="KW-0560">Oxidoreductase</keyword>
<sequence>MSGKVDSILLMSLQAAETGNWALATASPEISQSSTPTISLSSAASALHAEGLSAVTSVEIDVTSDDSIAAAKAYVEEKYERLDMLINNAGIALDVKDCGKYPLREMMKRTYEVNVFGAAAATEEFIPLLERSQNPRIVFTSSTVGSLERTSDPTNAWATARIPAYSTSKGALNMLIVYYRNILREKGFKVNASCPGYIGTDLNSYRGTGAIDEGAANMVRLATLRKDGETGTFSTAQGPRPS</sequence>
<dbReference type="Gene3D" id="3.40.50.720">
    <property type="entry name" value="NAD(P)-binding Rossmann-like Domain"/>
    <property type="match status" value="1"/>
</dbReference>
<protein>
    <recommendedName>
        <fullName evidence="6">NAD(P)-binding protein</fullName>
    </recommendedName>
</protein>
<comment type="caution">
    <text evidence="4">The sequence shown here is derived from an EMBL/GenBank/DDBJ whole genome shotgun (WGS) entry which is preliminary data.</text>
</comment>
<organism evidence="4 5">
    <name type="scientific">Aspergillus niger</name>
    <dbReference type="NCBI Taxonomy" id="5061"/>
    <lineage>
        <taxon>Eukaryota</taxon>
        <taxon>Fungi</taxon>
        <taxon>Dikarya</taxon>
        <taxon>Ascomycota</taxon>
        <taxon>Pezizomycotina</taxon>
        <taxon>Eurotiomycetes</taxon>
        <taxon>Eurotiomycetidae</taxon>
        <taxon>Eurotiales</taxon>
        <taxon>Aspergillaceae</taxon>
        <taxon>Aspergillus</taxon>
        <taxon>Aspergillus subgen. Circumdati</taxon>
    </lineage>
</organism>
<proteinExistence type="inferred from homology"/>
<keyword evidence="2" id="KW-0521">NADP</keyword>
<reference evidence="4" key="1">
    <citation type="submission" date="2022-07" db="EMBL/GenBank/DDBJ databases">
        <title>Taxonomy of Aspergillus series Nigri: significant species reduction supported by multi-species coalescent approaches.</title>
        <authorList>
            <person name="Bian C."/>
            <person name="Kusuya Y."/>
            <person name="Sklenar F."/>
            <person name="D'hooge E."/>
            <person name="Yaguchi T."/>
            <person name="Takahashi H."/>
            <person name="Hubka V."/>
        </authorList>
    </citation>
    <scope>NUCLEOTIDE SEQUENCE</scope>
    <source>
        <strain evidence="4">IFM 63604</strain>
    </source>
</reference>
<dbReference type="InterPro" id="IPR002347">
    <property type="entry name" value="SDR_fam"/>
</dbReference>
<dbReference type="InterPro" id="IPR036291">
    <property type="entry name" value="NAD(P)-bd_dom_sf"/>
</dbReference>
<dbReference type="AlphaFoldDB" id="A0A9W6A7P0"/>
<evidence type="ECO:0000256" key="1">
    <source>
        <dbReference type="ARBA" id="ARBA00006484"/>
    </source>
</evidence>
<name>A0A9W6A7P0_ASPNG</name>
<accession>A0A9W6A7P0</accession>
<dbReference type="GO" id="GO:0016491">
    <property type="term" value="F:oxidoreductase activity"/>
    <property type="evidence" value="ECO:0007669"/>
    <property type="project" value="UniProtKB-KW"/>
</dbReference>
<dbReference type="SUPFAM" id="SSF51735">
    <property type="entry name" value="NAD(P)-binding Rossmann-fold domains"/>
    <property type="match status" value="1"/>
</dbReference>
<evidence type="ECO:0000313" key="4">
    <source>
        <dbReference type="EMBL" id="GLA53330.1"/>
    </source>
</evidence>
<evidence type="ECO:0000256" key="3">
    <source>
        <dbReference type="ARBA" id="ARBA00023002"/>
    </source>
</evidence>
<dbReference type="Proteomes" id="UP001144191">
    <property type="component" value="Unassembled WGS sequence"/>
</dbReference>
<evidence type="ECO:0000313" key="5">
    <source>
        <dbReference type="Proteomes" id="UP001144191"/>
    </source>
</evidence>
<dbReference type="PANTHER" id="PTHR43490:SF99">
    <property type="entry name" value="SHORT-CHAIN DEHYDROGENASE_REDUCTASE"/>
    <property type="match status" value="1"/>
</dbReference>
<dbReference type="PRINTS" id="PR00081">
    <property type="entry name" value="GDHRDH"/>
</dbReference>
<dbReference type="PANTHER" id="PTHR43490">
    <property type="entry name" value="(+)-NEOMENTHOL DEHYDROGENASE"/>
    <property type="match status" value="1"/>
</dbReference>
<dbReference type="GO" id="GO:0016020">
    <property type="term" value="C:membrane"/>
    <property type="evidence" value="ECO:0007669"/>
    <property type="project" value="TreeGrafter"/>
</dbReference>
<dbReference type="EMBL" id="BRPB01000077">
    <property type="protein sequence ID" value="GLA53330.1"/>
    <property type="molecule type" value="Genomic_DNA"/>
</dbReference>
<comment type="similarity">
    <text evidence="1">Belongs to the short-chain dehydrogenases/reductases (SDR) family.</text>
</comment>
<gene>
    <name evidence="4" type="ORF">AnigIFM63604_010421</name>
</gene>
<evidence type="ECO:0000256" key="2">
    <source>
        <dbReference type="ARBA" id="ARBA00022857"/>
    </source>
</evidence>
<evidence type="ECO:0008006" key="6">
    <source>
        <dbReference type="Google" id="ProtNLM"/>
    </source>
</evidence>
<dbReference type="Pfam" id="PF00106">
    <property type="entry name" value="adh_short"/>
    <property type="match status" value="1"/>
</dbReference>